<accession>A0A329TQK3</accession>
<dbReference type="AlphaFoldDB" id="A0A329TQK3"/>
<dbReference type="SUPFAM" id="SSF52172">
    <property type="entry name" value="CheY-like"/>
    <property type="match status" value="1"/>
</dbReference>
<dbReference type="EMBL" id="PRKZ01000001">
    <property type="protein sequence ID" value="RAW52031.1"/>
    <property type="molecule type" value="Genomic_DNA"/>
</dbReference>
<evidence type="ECO:0000313" key="6">
    <source>
        <dbReference type="EMBL" id="RAW52031.1"/>
    </source>
</evidence>
<dbReference type="PROSITE" id="PS50110">
    <property type="entry name" value="RESPONSE_REGULATORY"/>
    <property type="match status" value="1"/>
</dbReference>
<protein>
    <recommendedName>
        <fullName evidence="1">Stage 0 sporulation protein A homolog</fullName>
    </recommendedName>
</protein>
<dbReference type="PROSITE" id="PS50930">
    <property type="entry name" value="HTH_LYTTR"/>
    <property type="match status" value="1"/>
</dbReference>
<dbReference type="GO" id="GO:0000156">
    <property type="term" value="F:phosphorelay response regulator activity"/>
    <property type="evidence" value="ECO:0007669"/>
    <property type="project" value="InterPro"/>
</dbReference>
<gene>
    <name evidence="6" type="ORF">C4N25_01045</name>
</gene>
<evidence type="ECO:0000256" key="2">
    <source>
        <dbReference type="ARBA" id="ARBA00024867"/>
    </source>
</evidence>
<dbReference type="CDD" id="cd00156">
    <property type="entry name" value="REC"/>
    <property type="match status" value="1"/>
</dbReference>
<dbReference type="InterPro" id="IPR007492">
    <property type="entry name" value="LytTR_DNA-bd_dom"/>
</dbReference>
<dbReference type="InterPro" id="IPR046947">
    <property type="entry name" value="LytR-like"/>
</dbReference>
<dbReference type="Gene3D" id="3.40.50.2300">
    <property type="match status" value="1"/>
</dbReference>
<dbReference type="SMART" id="SM00448">
    <property type="entry name" value="REC"/>
    <property type="match status" value="1"/>
</dbReference>
<evidence type="ECO:0000256" key="3">
    <source>
        <dbReference type="PROSITE-ProRule" id="PRU00169"/>
    </source>
</evidence>
<dbReference type="InterPro" id="IPR001789">
    <property type="entry name" value="Sig_transdc_resp-reg_receiver"/>
</dbReference>
<dbReference type="Gene3D" id="2.40.50.1020">
    <property type="entry name" value="LytTr DNA-binding domain"/>
    <property type="match status" value="1"/>
</dbReference>
<comment type="caution">
    <text evidence="6">The sequence shown here is derived from an EMBL/GenBank/DDBJ whole genome shotgun (WGS) entry which is preliminary data.</text>
</comment>
<reference evidence="6 7" key="1">
    <citation type="submission" date="2018-02" db="EMBL/GenBank/DDBJ databases">
        <title>Complete genome sequencing of Faecalibacterium prausnitzii strains isolated from the human gut.</title>
        <authorList>
            <person name="Fitzgerald B.C."/>
            <person name="Shkoporov A.N."/>
            <person name="Ross P.R."/>
            <person name="Hill C."/>
        </authorList>
    </citation>
    <scope>NUCLEOTIDE SEQUENCE [LARGE SCALE GENOMIC DNA]</scope>
    <source>
        <strain evidence="6 7">APC942/8-14-2</strain>
    </source>
</reference>
<organism evidence="6 7">
    <name type="scientific">Faecalibacterium prausnitzii</name>
    <dbReference type="NCBI Taxonomy" id="853"/>
    <lineage>
        <taxon>Bacteria</taxon>
        <taxon>Bacillati</taxon>
        <taxon>Bacillota</taxon>
        <taxon>Clostridia</taxon>
        <taxon>Eubacteriales</taxon>
        <taxon>Oscillospiraceae</taxon>
        <taxon>Faecalibacterium</taxon>
    </lineage>
</organism>
<dbReference type="Pfam" id="PF00072">
    <property type="entry name" value="Response_reg"/>
    <property type="match status" value="1"/>
</dbReference>
<name>A0A329TQK3_9FIRM</name>
<dbReference type="Pfam" id="PF04397">
    <property type="entry name" value="LytTR"/>
    <property type="match status" value="1"/>
</dbReference>
<dbReference type="Proteomes" id="UP000251634">
    <property type="component" value="Unassembled WGS sequence"/>
</dbReference>
<dbReference type="RefSeq" id="WP_112114638.1">
    <property type="nucleotide sequence ID" value="NZ_PRKZ01000001.1"/>
</dbReference>
<dbReference type="SMART" id="SM00850">
    <property type="entry name" value="LytTR"/>
    <property type="match status" value="1"/>
</dbReference>
<sequence length="241" mass="27747">MYILICDDEPAVARQVEQLARQHLEQRGIPVQCAVCTRGEEVLARTDLAKYQLALLDVDLETMTGIALGRWLKQQNPELVLVYISAYLEFAPEGYTVRAFRYLLKRDMERMLPSCLDAVLAEHSRECRTLPIRQGRRETEVPLDQIYYLESDLRKINVYGETLHKPLCSYYGKLTDLPASLQEDGFLRVGRSFVVNMRYIRQISNYKVMLQNGVELGVSRNGYAAIRGAYLEWKGQFGDEL</sequence>
<feature type="modified residue" description="4-aspartylphosphate" evidence="3">
    <location>
        <position position="57"/>
    </location>
</feature>
<dbReference type="PANTHER" id="PTHR37299:SF1">
    <property type="entry name" value="STAGE 0 SPORULATION PROTEIN A HOMOLOG"/>
    <property type="match status" value="1"/>
</dbReference>
<keyword evidence="3" id="KW-0597">Phosphoprotein</keyword>
<dbReference type="GO" id="GO:0003677">
    <property type="term" value="F:DNA binding"/>
    <property type="evidence" value="ECO:0007669"/>
    <property type="project" value="UniProtKB-KW"/>
</dbReference>
<feature type="domain" description="Response regulatory" evidence="4">
    <location>
        <begin position="2"/>
        <end position="120"/>
    </location>
</feature>
<feature type="domain" description="HTH LytTR-type" evidence="5">
    <location>
        <begin position="130"/>
        <end position="232"/>
    </location>
</feature>
<proteinExistence type="predicted"/>
<evidence type="ECO:0000313" key="7">
    <source>
        <dbReference type="Proteomes" id="UP000251634"/>
    </source>
</evidence>
<dbReference type="PANTHER" id="PTHR37299">
    <property type="entry name" value="TRANSCRIPTIONAL REGULATOR-RELATED"/>
    <property type="match status" value="1"/>
</dbReference>
<evidence type="ECO:0000259" key="4">
    <source>
        <dbReference type="PROSITE" id="PS50110"/>
    </source>
</evidence>
<evidence type="ECO:0000259" key="5">
    <source>
        <dbReference type="PROSITE" id="PS50930"/>
    </source>
</evidence>
<keyword evidence="6" id="KW-0238">DNA-binding</keyword>
<evidence type="ECO:0000256" key="1">
    <source>
        <dbReference type="ARBA" id="ARBA00018672"/>
    </source>
</evidence>
<comment type="function">
    <text evidence="2">May play the central regulatory role in sporulation. It may be an element of the effector pathway responsible for the activation of sporulation genes in response to nutritional stress. Spo0A may act in concert with spo0H (a sigma factor) to control the expression of some genes that are critical to the sporulation process.</text>
</comment>
<dbReference type="InterPro" id="IPR011006">
    <property type="entry name" value="CheY-like_superfamily"/>
</dbReference>